<keyword evidence="8 10" id="KW-0030">Aminoacyl-tRNA synthetase</keyword>
<dbReference type="Pfam" id="PF05746">
    <property type="entry name" value="DALR_1"/>
    <property type="match status" value="1"/>
</dbReference>
<comment type="caution">
    <text evidence="12">The sequence shown here is derived from an EMBL/GenBank/DDBJ whole genome shotgun (WGS) entry which is preliminary data.</text>
</comment>
<accession>A0AA46DZJ1</accession>
<evidence type="ECO:0000256" key="4">
    <source>
        <dbReference type="ARBA" id="ARBA00022598"/>
    </source>
</evidence>
<dbReference type="NCBIfam" id="TIGR00211">
    <property type="entry name" value="glyS"/>
    <property type="match status" value="1"/>
</dbReference>
<evidence type="ECO:0000256" key="3">
    <source>
        <dbReference type="ARBA" id="ARBA00022490"/>
    </source>
</evidence>
<dbReference type="PANTHER" id="PTHR30075">
    <property type="entry name" value="GLYCYL-TRNA SYNTHETASE"/>
    <property type="match status" value="1"/>
</dbReference>
<dbReference type="HAMAP" id="MF_00255">
    <property type="entry name" value="Gly_tRNA_synth_beta"/>
    <property type="match status" value="1"/>
</dbReference>
<organism evidence="12 13">
    <name type="scientific">Hypnocyclicus thermotrophus</name>
    <dbReference type="NCBI Taxonomy" id="1627895"/>
    <lineage>
        <taxon>Bacteria</taxon>
        <taxon>Fusobacteriati</taxon>
        <taxon>Fusobacteriota</taxon>
        <taxon>Fusobacteriia</taxon>
        <taxon>Fusobacteriales</taxon>
        <taxon>Fusobacteriaceae</taxon>
        <taxon>Hypnocyclicus</taxon>
    </lineage>
</organism>
<dbReference type="Proteomes" id="UP000294678">
    <property type="component" value="Unassembled WGS sequence"/>
</dbReference>
<dbReference type="GO" id="GO:0004820">
    <property type="term" value="F:glycine-tRNA ligase activity"/>
    <property type="evidence" value="ECO:0007669"/>
    <property type="project" value="UniProtKB-UniRule"/>
</dbReference>
<dbReference type="PROSITE" id="PS50861">
    <property type="entry name" value="AA_TRNA_LIGASE_II_GLYAB"/>
    <property type="match status" value="1"/>
</dbReference>
<comment type="similarity">
    <text evidence="2 10">Belongs to the class-II aminoacyl-tRNA synthetase family.</text>
</comment>
<keyword evidence="5 10" id="KW-0547">Nucleotide-binding</keyword>
<evidence type="ECO:0000313" key="12">
    <source>
        <dbReference type="EMBL" id="TDT71387.1"/>
    </source>
</evidence>
<evidence type="ECO:0000256" key="8">
    <source>
        <dbReference type="ARBA" id="ARBA00023146"/>
    </source>
</evidence>
<name>A0AA46DZJ1_9FUSO</name>
<protein>
    <recommendedName>
        <fullName evidence="10">Glycine--tRNA ligase beta subunit</fullName>
        <ecNumber evidence="10">6.1.1.14</ecNumber>
    </recommendedName>
    <alternativeName>
        <fullName evidence="10">Glycyl-tRNA synthetase beta subunit</fullName>
        <shortName evidence="10">GlyRS</shortName>
    </alternativeName>
</protein>
<dbReference type="Pfam" id="PF02092">
    <property type="entry name" value="tRNA_synt_2f"/>
    <property type="match status" value="1"/>
</dbReference>
<dbReference type="GO" id="GO:0005524">
    <property type="term" value="F:ATP binding"/>
    <property type="evidence" value="ECO:0007669"/>
    <property type="project" value="UniProtKB-UniRule"/>
</dbReference>
<dbReference type="InterPro" id="IPR015944">
    <property type="entry name" value="Gly-tRNA-synth_bsu"/>
</dbReference>
<keyword evidence="7 10" id="KW-0648">Protein biosynthesis</keyword>
<keyword evidence="4 10" id="KW-0436">Ligase</keyword>
<comment type="catalytic activity">
    <reaction evidence="9 10">
        <text>tRNA(Gly) + glycine + ATP = glycyl-tRNA(Gly) + AMP + diphosphate</text>
        <dbReference type="Rhea" id="RHEA:16013"/>
        <dbReference type="Rhea" id="RHEA-COMP:9664"/>
        <dbReference type="Rhea" id="RHEA-COMP:9683"/>
        <dbReference type="ChEBI" id="CHEBI:30616"/>
        <dbReference type="ChEBI" id="CHEBI:33019"/>
        <dbReference type="ChEBI" id="CHEBI:57305"/>
        <dbReference type="ChEBI" id="CHEBI:78442"/>
        <dbReference type="ChEBI" id="CHEBI:78522"/>
        <dbReference type="ChEBI" id="CHEBI:456215"/>
        <dbReference type="EC" id="6.1.1.14"/>
    </reaction>
</comment>
<dbReference type="GO" id="GO:0006420">
    <property type="term" value="P:arginyl-tRNA aminoacylation"/>
    <property type="evidence" value="ECO:0007669"/>
    <property type="project" value="InterPro"/>
</dbReference>
<evidence type="ECO:0000313" key="13">
    <source>
        <dbReference type="Proteomes" id="UP000294678"/>
    </source>
</evidence>
<proteinExistence type="inferred from homology"/>
<comment type="subunit">
    <text evidence="10">Tetramer of two alpha and two beta subunits.</text>
</comment>
<reference evidence="12 13" key="1">
    <citation type="submission" date="2019-03" db="EMBL/GenBank/DDBJ databases">
        <title>Genomic Encyclopedia of Type Strains, Phase IV (KMG-IV): sequencing the most valuable type-strain genomes for metagenomic binning, comparative biology and taxonomic classification.</title>
        <authorList>
            <person name="Goeker M."/>
        </authorList>
    </citation>
    <scope>NUCLEOTIDE SEQUENCE [LARGE SCALE GENOMIC DNA]</scope>
    <source>
        <strain evidence="12 13">DSM 100055</strain>
    </source>
</reference>
<dbReference type="GO" id="GO:0006426">
    <property type="term" value="P:glycyl-tRNA aminoacylation"/>
    <property type="evidence" value="ECO:0007669"/>
    <property type="project" value="UniProtKB-UniRule"/>
</dbReference>
<dbReference type="EMBL" id="SOBG01000003">
    <property type="protein sequence ID" value="TDT71387.1"/>
    <property type="molecule type" value="Genomic_DNA"/>
</dbReference>
<comment type="subcellular location">
    <subcellularLocation>
        <location evidence="1 10">Cytoplasm</location>
    </subcellularLocation>
</comment>
<dbReference type="EC" id="6.1.1.14" evidence="10"/>
<dbReference type="AlphaFoldDB" id="A0AA46DZJ1"/>
<dbReference type="InterPro" id="IPR008909">
    <property type="entry name" value="DALR_anticod-bd"/>
</dbReference>
<sequence length="688" mass="79740">MEILLEIGMEEIPARFLKDTLKNIENYIKKEFKDKRIKYSNLKTYGTPRRLILNINEVSLKQDDFTETNIGPSKKVAFDDAGEPTKACLGFVKSQGIDVKDLEIIDTEKGEYIGVKKHIAGVETKELIPNILKECILNINFKKSMKWGTKKLRFARPIRWILAMMNDELINFEIEGIKTELKSFGHRFFGSEFKVESIEDYFKKIKENNVIIDIEERKNKIVESIKSKCTKIGEKVLLDEELLDEVTNLVEYPYPIVGRFNSEFLEVPQEVLIITMQVHQRYFPILDENGKLLPKFVVIRNGIEDSENVKKGNEKVIGARLSDARFFFNEDLKRTLDSFVEDLKNVVYQKDLGTIYEKVERNKELAKYLLEKLDIKEIEENILRTVHLSKADLVSNMIGEKEYTKLQGFMGKVYAEKAGEDKEVALGIEEHYYPRYQGDKLPTTLEGALTGIVDKIDTLVGCFGVGLIPTGSKDPYALRRATLGIINVILNSKLNINLLDLVNKSLDIYEKKNILKSTREEVLIKVKEFIKQRIINVFTDLKYSKDFVNAIVEVDFKNIIEIESKLKALVTISKNDNFDDIINLVKRIENIAKNYQNTEVKEELLIEEKEKELYNYTEKIKIDVKENLESTDYNNYFDIILNSKGIINEFFNNVMVMEKDENIKNNRLALLKSIYNEFSKVADLKYIE</sequence>
<keyword evidence="13" id="KW-1185">Reference proteome</keyword>
<feature type="domain" description="DALR anticodon binding" evidence="11">
    <location>
        <begin position="586"/>
        <end position="675"/>
    </location>
</feature>
<dbReference type="SUPFAM" id="SSF109604">
    <property type="entry name" value="HD-domain/PDEase-like"/>
    <property type="match status" value="1"/>
</dbReference>
<evidence type="ECO:0000256" key="10">
    <source>
        <dbReference type="HAMAP-Rule" id="MF_00255"/>
    </source>
</evidence>
<gene>
    <name evidence="10" type="primary">glyS</name>
    <name evidence="12" type="ORF">EV215_0760</name>
</gene>
<dbReference type="InterPro" id="IPR006194">
    <property type="entry name" value="Gly-tRNA-synth_heterodimer"/>
</dbReference>
<dbReference type="RefSeq" id="WP_134112655.1">
    <property type="nucleotide sequence ID" value="NZ_SOBG01000003.1"/>
</dbReference>
<evidence type="ECO:0000256" key="1">
    <source>
        <dbReference type="ARBA" id="ARBA00004496"/>
    </source>
</evidence>
<evidence type="ECO:0000256" key="6">
    <source>
        <dbReference type="ARBA" id="ARBA00022840"/>
    </source>
</evidence>
<dbReference type="GO" id="GO:0005829">
    <property type="term" value="C:cytosol"/>
    <property type="evidence" value="ECO:0007669"/>
    <property type="project" value="TreeGrafter"/>
</dbReference>
<evidence type="ECO:0000259" key="11">
    <source>
        <dbReference type="Pfam" id="PF05746"/>
    </source>
</evidence>
<evidence type="ECO:0000256" key="5">
    <source>
        <dbReference type="ARBA" id="ARBA00022741"/>
    </source>
</evidence>
<keyword evidence="6 10" id="KW-0067">ATP-binding</keyword>
<dbReference type="PANTHER" id="PTHR30075:SF2">
    <property type="entry name" value="GLYCINE--TRNA LIGASE, CHLOROPLASTIC_MITOCHONDRIAL 2"/>
    <property type="match status" value="1"/>
</dbReference>
<dbReference type="PRINTS" id="PR01045">
    <property type="entry name" value="TRNASYNTHGB"/>
</dbReference>
<evidence type="ECO:0000256" key="9">
    <source>
        <dbReference type="ARBA" id="ARBA00047937"/>
    </source>
</evidence>
<keyword evidence="3 10" id="KW-0963">Cytoplasm</keyword>
<evidence type="ECO:0000256" key="7">
    <source>
        <dbReference type="ARBA" id="ARBA00022917"/>
    </source>
</evidence>
<evidence type="ECO:0000256" key="2">
    <source>
        <dbReference type="ARBA" id="ARBA00008226"/>
    </source>
</evidence>
<dbReference type="GO" id="GO:0004814">
    <property type="term" value="F:arginine-tRNA ligase activity"/>
    <property type="evidence" value="ECO:0007669"/>
    <property type="project" value="InterPro"/>
</dbReference>